<dbReference type="Pfam" id="PF04124">
    <property type="entry name" value="Dor1"/>
    <property type="match status" value="1"/>
</dbReference>
<comment type="similarity">
    <text evidence="2">Belongs to the COG8 family.</text>
</comment>
<dbReference type="InParanoid" id="A0A286UT24"/>
<dbReference type="GO" id="GO:0015031">
    <property type="term" value="P:protein transport"/>
    <property type="evidence" value="ECO:0007669"/>
    <property type="project" value="UniProtKB-KW"/>
</dbReference>
<organism evidence="9 10">
    <name type="scientific">Pyrrhoderma noxium</name>
    <dbReference type="NCBI Taxonomy" id="2282107"/>
    <lineage>
        <taxon>Eukaryota</taxon>
        <taxon>Fungi</taxon>
        <taxon>Dikarya</taxon>
        <taxon>Basidiomycota</taxon>
        <taxon>Agaricomycotina</taxon>
        <taxon>Agaricomycetes</taxon>
        <taxon>Hymenochaetales</taxon>
        <taxon>Hymenochaetaceae</taxon>
        <taxon>Pyrrhoderma</taxon>
    </lineage>
</organism>
<comment type="subcellular location">
    <subcellularLocation>
        <location evidence="1">Golgi apparatus membrane</location>
        <topology evidence="1">Peripheral membrane protein</topology>
    </subcellularLocation>
</comment>
<evidence type="ECO:0000313" key="10">
    <source>
        <dbReference type="Proteomes" id="UP000217199"/>
    </source>
</evidence>
<dbReference type="EMBL" id="NBII01000002">
    <property type="protein sequence ID" value="PAV22615.1"/>
    <property type="molecule type" value="Genomic_DNA"/>
</dbReference>
<reference evidence="9 10" key="1">
    <citation type="journal article" date="2017" name="Mol. Ecol.">
        <title>Comparative and population genomic landscape of Phellinus noxius: A hypervariable fungus causing root rot in trees.</title>
        <authorList>
            <person name="Chung C.L."/>
            <person name="Lee T.J."/>
            <person name="Akiba M."/>
            <person name="Lee H.H."/>
            <person name="Kuo T.H."/>
            <person name="Liu D."/>
            <person name="Ke H.M."/>
            <person name="Yokoi T."/>
            <person name="Roa M.B."/>
            <person name="Lu M.J."/>
            <person name="Chang Y.Y."/>
            <person name="Ann P.J."/>
            <person name="Tsai J.N."/>
            <person name="Chen C.Y."/>
            <person name="Tzean S.S."/>
            <person name="Ota Y."/>
            <person name="Hattori T."/>
            <person name="Sahashi N."/>
            <person name="Liou R.F."/>
            <person name="Kikuchi T."/>
            <person name="Tsai I.J."/>
        </authorList>
    </citation>
    <scope>NUCLEOTIDE SEQUENCE [LARGE SCALE GENOMIC DNA]</scope>
    <source>
        <strain evidence="9 10">FFPRI411160</strain>
    </source>
</reference>
<evidence type="ECO:0000256" key="6">
    <source>
        <dbReference type="ARBA" id="ARBA00023034"/>
    </source>
</evidence>
<evidence type="ECO:0000256" key="2">
    <source>
        <dbReference type="ARBA" id="ARBA00006419"/>
    </source>
</evidence>
<dbReference type="FunCoup" id="A0A286UT24">
    <property type="interactions" value="43"/>
</dbReference>
<keyword evidence="10" id="KW-1185">Reference proteome</keyword>
<dbReference type="InterPro" id="IPR007255">
    <property type="entry name" value="COG8"/>
</dbReference>
<evidence type="ECO:0000256" key="4">
    <source>
        <dbReference type="ARBA" id="ARBA00022448"/>
    </source>
</evidence>
<evidence type="ECO:0000256" key="5">
    <source>
        <dbReference type="ARBA" id="ARBA00022927"/>
    </source>
</evidence>
<dbReference type="AlphaFoldDB" id="A0A286UT24"/>
<keyword evidence="4" id="KW-0813">Transport</keyword>
<dbReference type="InterPro" id="IPR016159">
    <property type="entry name" value="Cullin_repeat-like_dom_sf"/>
</dbReference>
<evidence type="ECO:0000256" key="8">
    <source>
        <dbReference type="ARBA" id="ARBA00031347"/>
    </source>
</evidence>
<keyword evidence="5" id="KW-0653">Protein transport</keyword>
<comment type="caution">
    <text evidence="9">The sequence shown here is derived from an EMBL/GenBank/DDBJ whole genome shotgun (WGS) entry which is preliminary data.</text>
</comment>
<evidence type="ECO:0000256" key="3">
    <source>
        <dbReference type="ARBA" id="ARBA00020983"/>
    </source>
</evidence>
<dbReference type="GO" id="GO:0000139">
    <property type="term" value="C:Golgi membrane"/>
    <property type="evidence" value="ECO:0007669"/>
    <property type="project" value="UniProtKB-SubCell"/>
</dbReference>
<dbReference type="PANTHER" id="PTHR21311:SF0">
    <property type="entry name" value="CONSERVED OLIGOMERIC GOLGI COMPLEX SUBUNIT 8"/>
    <property type="match status" value="1"/>
</dbReference>
<dbReference type="Proteomes" id="UP000217199">
    <property type="component" value="Unassembled WGS sequence"/>
</dbReference>
<evidence type="ECO:0000256" key="7">
    <source>
        <dbReference type="ARBA" id="ARBA00023136"/>
    </source>
</evidence>
<proteinExistence type="inferred from homology"/>
<evidence type="ECO:0000256" key="1">
    <source>
        <dbReference type="ARBA" id="ARBA00004395"/>
    </source>
</evidence>
<dbReference type="GO" id="GO:0017119">
    <property type="term" value="C:Golgi transport complex"/>
    <property type="evidence" value="ECO:0007669"/>
    <property type="project" value="InterPro"/>
</dbReference>
<sequence>MDQDTAIDSSLVDVLATVDDRDGSLLSSDDLKIRLSSPDITQYLTHLTSLSLPEILHEPTTLASEASQLTNSLTSLCHTEYPTFLSLHKSSSVLSNTLSSLSSSLTSLIDVIPSLEAQTRQFSAETQAIQETRTKARQVLTHHDALVDILDVPSLIDTCVRNGYYQEAMDLSAHAQRLAERMPDLPIIQDVAAEAAHAMRLMLAQLLTLLREPAKLPALFKAVSFLRKMGTFDERELALVFITSRLVHLNNVLNGIEKERIDHARYIRRYVDAWREGVSDTATQFATIFLERVPSEEILIELRYLLSTLTRHMLDDLLSVLRIHLSQVEDATSLSALLTQLTHCSVALSRAGLDFKSLLPPLFENAVQQRFMRSLNNATDSFCGTLSDAQRYRRQPSIVLCTPDAIASPPDEFILPDALHVPPHILSSFPPLATYTNSILAALNSLRLLAPASLLGILLSILDTALERASSEFFGYAQAAVEAASSSRAVVSDEDPPNQTLIVRSSSKAFVRLLLPYVRRALIEGVYNSSDSHDVREGLRESINQWEVWIESFEEEAEATGDS</sequence>
<name>A0A286UT24_9AGAM</name>
<keyword evidence="7" id="KW-0472">Membrane</keyword>
<gene>
    <name evidence="9" type="ORF">PNOK_0257200</name>
</gene>
<evidence type="ECO:0000313" key="9">
    <source>
        <dbReference type="EMBL" id="PAV22615.1"/>
    </source>
</evidence>
<dbReference type="PANTHER" id="PTHR21311">
    <property type="entry name" value="CONSERVED OLIGOMERIC GOLGI COMPLEX COMPONENT 8"/>
    <property type="match status" value="1"/>
</dbReference>
<dbReference type="SUPFAM" id="SSF74788">
    <property type="entry name" value="Cullin repeat-like"/>
    <property type="match status" value="1"/>
</dbReference>
<protein>
    <recommendedName>
        <fullName evidence="3">Conserved oligomeric Golgi complex subunit 8</fullName>
    </recommendedName>
    <alternativeName>
        <fullName evidence="8">Component of oligomeric Golgi complex 8</fullName>
    </alternativeName>
</protein>
<accession>A0A286UT24</accession>
<keyword evidence="6" id="KW-0333">Golgi apparatus</keyword>
<dbReference type="STRING" id="2282107.A0A286UT24"/>
<dbReference type="OrthoDB" id="1661054at2759"/>
<dbReference type="GO" id="GO:0006891">
    <property type="term" value="P:intra-Golgi vesicle-mediated transport"/>
    <property type="evidence" value="ECO:0007669"/>
    <property type="project" value="TreeGrafter"/>
</dbReference>